<name>A7RXN2_NEMVE</name>
<dbReference type="InParanoid" id="A7RXN2"/>
<proteinExistence type="inferred from homology"/>
<dbReference type="PhylomeDB" id="A7RXN2"/>
<dbReference type="PANTHER" id="PTHR43353:SF5">
    <property type="entry name" value="SUCCINATE-SEMIALDEHYDE DEHYDROGENASE, MITOCHONDRIAL"/>
    <property type="match status" value="1"/>
</dbReference>
<dbReference type="InterPro" id="IPR016161">
    <property type="entry name" value="Ald_DH/histidinol_DH"/>
</dbReference>
<evidence type="ECO:0000313" key="5">
    <source>
        <dbReference type="EMBL" id="EDO43875.1"/>
    </source>
</evidence>
<reference evidence="5 6" key="1">
    <citation type="journal article" date="2007" name="Science">
        <title>Sea anemone genome reveals ancestral eumetazoan gene repertoire and genomic organization.</title>
        <authorList>
            <person name="Putnam N.H."/>
            <person name="Srivastava M."/>
            <person name="Hellsten U."/>
            <person name="Dirks B."/>
            <person name="Chapman J."/>
            <person name="Salamov A."/>
            <person name="Terry A."/>
            <person name="Shapiro H."/>
            <person name="Lindquist E."/>
            <person name="Kapitonov V.V."/>
            <person name="Jurka J."/>
            <person name="Genikhovich G."/>
            <person name="Grigoriev I.V."/>
            <person name="Lucas S.M."/>
            <person name="Steele R.E."/>
            <person name="Finnerty J.R."/>
            <person name="Technau U."/>
            <person name="Martindale M.Q."/>
            <person name="Rokhsar D.S."/>
        </authorList>
    </citation>
    <scope>NUCLEOTIDE SEQUENCE [LARGE SCALE GENOMIC DNA]</scope>
    <source>
        <strain evidence="6">CH2 X CH6</strain>
    </source>
</reference>
<dbReference type="HOGENOM" id="CLU_005391_1_5_1"/>
<dbReference type="GO" id="GO:0009450">
    <property type="term" value="P:gamma-aminobutyric acid catabolic process"/>
    <property type="evidence" value="ECO:0000318"/>
    <property type="project" value="GO_Central"/>
</dbReference>
<protein>
    <recommendedName>
        <fullName evidence="4">Aldehyde dehydrogenase domain-containing protein</fullName>
    </recommendedName>
</protein>
<evidence type="ECO:0000256" key="1">
    <source>
        <dbReference type="ARBA" id="ARBA00023002"/>
    </source>
</evidence>
<evidence type="ECO:0000259" key="4">
    <source>
        <dbReference type="Pfam" id="PF00171"/>
    </source>
</evidence>
<comment type="similarity">
    <text evidence="3">Belongs to the aldehyde dehydrogenase family.</text>
</comment>
<dbReference type="InterPro" id="IPR015590">
    <property type="entry name" value="Aldehyde_DH_dom"/>
</dbReference>
<feature type="active site" evidence="2">
    <location>
        <position position="66"/>
    </location>
</feature>
<dbReference type="InterPro" id="IPR029510">
    <property type="entry name" value="Ald_DH_CS_GLU"/>
</dbReference>
<evidence type="ECO:0000256" key="3">
    <source>
        <dbReference type="RuleBase" id="RU003345"/>
    </source>
</evidence>
<dbReference type="InterPro" id="IPR050740">
    <property type="entry name" value="Aldehyde_DH_Superfamily"/>
</dbReference>
<evidence type="ECO:0000313" key="6">
    <source>
        <dbReference type="Proteomes" id="UP000001593"/>
    </source>
</evidence>
<dbReference type="PANTHER" id="PTHR43353">
    <property type="entry name" value="SUCCINATE-SEMIALDEHYDE DEHYDROGENASE, MITOCHONDRIAL"/>
    <property type="match status" value="1"/>
</dbReference>
<dbReference type="InterPro" id="IPR016162">
    <property type="entry name" value="Ald_DH_N"/>
</dbReference>
<keyword evidence="6" id="KW-1185">Reference proteome</keyword>
<evidence type="ECO:0000256" key="2">
    <source>
        <dbReference type="PROSITE-ProRule" id="PRU10007"/>
    </source>
</evidence>
<dbReference type="Gene3D" id="3.40.605.10">
    <property type="entry name" value="Aldehyde Dehydrogenase, Chain A, domain 1"/>
    <property type="match status" value="1"/>
</dbReference>
<dbReference type="SUPFAM" id="SSF53720">
    <property type="entry name" value="ALDH-like"/>
    <property type="match status" value="1"/>
</dbReference>
<dbReference type="GO" id="GO:0004777">
    <property type="term" value="F:succinate-semialdehyde dehydrogenase (NAD+) activity"/>
    <property type="evidence" value="ECO:0000318"/>
    <property type="project" value="GO_Central"/>
</dbReference>
<dbReference type="InterPro" id="IPR016163">
    <property type="entry name" value="Ald_DH_C"/>
</dbReference>
<dbReference type="Gene3D" id="3.40.309.10">
    <property type="entry name" value="Aldehyde Dehydrogenase, Chain A, domain 2"/>
    <property type="match status" value="1"/>
</dbReference>
<organism evidence="5 6">
    <name type="scientific">Nematostella vectensis</name>
    <name type="common">Starlet sea anemone</name>
    <dbReference type="NCBI Taxonomy" id="45351"/>
    <lineage>
        <taxon>Eukaryota</taxon>
        <taxon>Metazoa</taxon>
        <taxon>Cnidaria</taxon>
        <taxon>Anthozoa</taxon>
        <taxon>Hexacorallia</taxon>
        <taxon>Actiniaria</taxon>
        <taxon>Edwardsiidae</taxon>
        <taxon>Nematostella</taxon>
    </lineage>
</organism>
<gene>
    <name evidence="5" type="ORF">NEMVEDRAFT_v1g96970</name>
</gene>
<keyword evidence="1 3" id="KW-0560">Oxidoreductase</keyword>
<dbReference type="Proteomes" id="UP000001593">
    <property type="component" value="Unassembled WGS sequence"/>
</dbReference>
<feature type="non-terminal residue" evidence="5">
    <location>
        <position position="207"/>
    </location>
</feature>
<dbReference type="Pfam" id="PF00171">
    <property type="entry name" value="Aldedh"/>
    <property type="match status" value="1"/>
</dbReference>
<dbReference type="AlphaFoldDB" id="A7RXN2"/>
<feature type="domain" description="Aldehyde dehydrogenase" evidence="4">
    <location>
        <begin position="2"/>
        <end position="206"/>
    </location>
</feature>
<dbReference type="PROSITE" id="PS00687">
    <property type="entry name" value="ALDEHYDE_DEHYDR_GLU"/>
    <property type="match status" value="1"/>
</dbReference>
<sequence>LKLAEEAGFPAGVINTIPCTRERVNEVTDAFLKSSLVTKMSFTGSDTTGKILMAKCVVTVKKMSLELGGNAPFVVFNSADIDKAVNGAVVYKFRNTAQVMCANRILVQDEIFYEFAKRFAAAVDKHLKVGNGMDNGTTQGPLINKRAIKKVERHVADALSKSARLMRGGHRHPQGENFFEPTVLTDVNQDTLVCMEETFGPLAPLFR</sequence>
<dbReference type="EMBL" id="DS469550">
    <property type="protein sequence ID" value="EDO43875.1"/>
    <property type="molecule type" value="Genomic_DNA"/>
</dbReference>
<accession>A7RXN2</accession>
<dbReference type="eggNOG" id="KOG2451">
    <property type="taxonomic scope" value="Eukaryota"/>
</dbReference>
<dbReference type="STRING" id="45351.A7RXN2"/>